<dbReference type="InterPro" id="IPR001129">
    <property type="entry name" value="Membr-assoc_MAPEG"/>
</dbReference>
<evidence type="ECO:0000313" key="6">
    <source>
        <dbReference type="EMBL" id="KFE35937.1"/>
    </source>
</evidence>
<dbReference type="SUPFAM" id="SSF161084">
    <property type="entry name" value="MAPEG domain-like"/>
    <property type="match status" value="1"/>
</dbReference>
<dbReference type="Pfam" id="PF01124">
    <property type="entry name" value="MAPEG"/>
    <property type="match status" value="1"/>
</dbReference>
<dbReference type="RefSeq" id="WP_038144210.1">
    <property type="nucleotide sequence ID" value="NZ_AQRC01000003.1"/>
</dbReference>
<protein>
    <submittedName>
        <fullName evidence="6">Inner membrane protein</fullName>
    </submittedName>
</protein>
<dbReference type="GO" id="GO:0016020">
    <property type="term" value="C:membrane"/>
    <property type="evidence" value="ECO:0007669"/>
    <property type="project" value="UniProtKB-SubCell"/>
</dbReference>
<dbReference type="EMBL" id="AQRC01000003">
    <property type="protein sequence ID" value="KFE35937.1"/>
    <property type="molecule type" value="Genomic_DNA"/>
</dbReference>
<name>A0A085TYZ0_9RHOB</name>
<dbReference type="eggNOG" id="COG3686">
    <property type="taxonomic scope" value="Bacteria"/>
</dbReference>
<dbReference type="PANTHER" id="PTHR35371:SF1">
    <property type="entry name" value="BLR7753 PROTEIN"/>
    <property type="match status" value="1"/>
</dbReference>
<accession>A0A085TYZ0</accession>
<comment type="subcellular location">
    <subcellularLocation>
        <location evidence="1">Membrane</location>
    </subcellularLocation>
</comment>
<feature type="transmembrane region" description="Helical" evidence="5">
    <location>
        <begin position="60"/>
        <end position="78"/>
    </location>
</feature>
<dbReference type="InterPro" id="IPR023352">
    <property type="entry name" value="MAPEG-like_dom_sf"/>
</dbReference>
<dbReference type="PANTHER" id="PTHR35371">
    <property type="entry name" value="INNER MEMBRANE PROTEIN"/>
    <property type="match status" value="1"/>
</dbReference>
<comment type="caution">
    <text evidence="6">The sequence shown here is derived from an EMBL/GenBank/DDBJ whole genome shotgun (WGS) entry which is preliminary data.</text>
</comment>
<evidence type="ECO:0000313" key="7">
    <source>
        <dbReference type="Proteomes" id="UP000028607"/>
    </source>
</evidence>
<dbReference type="Gene3D" id="1.20.120.550">
    <property type="entry name" value="Membrane associated eicosanoid/glutathione metabolism-like domain"/>
    <property type="match status" value="1"/>
</dbReference>
<evidence type="ECO:0000256" key="5">
    <source>
        <dbReference type="SAM" id="Phobius"/>
    </source>
</evidence>
<dbReference type="Proteomes" id="UP000028607">
    <property type="component" value="Unassembled WGS sequence"/>
</dbReference>
<dbReference type="OrthoDB" id="7743618at2"/>
<keyword evidence="3 5" id="KW-1133">Transmembrane helix</keyword>
<dbReference type="AlphaFoldDB" id="A0A085TYZ0"/>
<sequence>MTPELTTLALALLLHLGLMVAYSINANRELGTRYPLSPRDEAAPGMSVLLGRLQRTVNNSFEGLILFTPAVLIVVLSGQADQVTAGAAVCFVIARILYIPAYLMGLVPWRSLVWGFSFFAILTLVIAALI</sequence>
<evidence type="ECO:0000256" key="2">
    <source>
        <dbReference type="ARBA" id="ARBA00022692"/>
    </source>
</evidence>
<dbReference type="STRING" id="1317124.DW2_04890"/>
<reference evidence="6 7" key="2">
    <citation type="journal article" date="2015" name="Antonie Van Leeuwenhoek">
        <title>Thioclava indica sp. nov., isolated from surface seawater of the Indian Ocean.</title>
        <authorList>
            <person name="Liu Y."/>
            <person name="Lai Q."/>
            <person name="Du J."/>
            <person name="Xu H."/>
            <person name="Jiang L."/>
            <person name="Shao Z."/>
        </authorList>
    </citation>
    <scope>NUCLEOTIDE SEQUENCE [LARGE SCALE GENOMIC DNA]</scope>
    <source>
        <strain evidence="6 7">13D2W-2</strain>
    </source>
</reference>
<keyword evidence="4 5" id="KW-0472">Membrane</keyword>
<organism evidence="6 7">
    <name type="scientific">Thioclava atlantica</name>
    <dbReference type="NCBI Taxonomy" id="1317124"/>
    <lineage>
        <taxon>Bacteria</taxon>
        <taxon>Pseudomonadati</taxon>
        <taxon>Pseudomonadota</taxon>
        <taxon>Alphaproteobacteria</taxon>
        <taxon>Rhodobacterales</taxon>
        <taxon>Paracoccaceae</taxon>
        <taxon>Thioclava</taxon>
    </lineage>
</organism>
<proteinExistence type="predicted"/>
<keyword evidence="2 5" id="KW-0812">Transmembrane</keyword>
<feature type="transmembrane region" description="Helical" evidence="5">
    <location>
        <begin position="85"/>
        <end position="105"/>
    </location>
</feature>
<dbReference type="PATRIC" id="fig|1317124.6.peg.996"/>
<evidence type="ECO:0000256" key="1">
    <source>
        <dbReference type="ARBA" id="ARBA00004370"/>
    </source>
</evidence>
<keyword evidence="7" id="KW-1185">Reference proteome</keyword>
<reference evidence="7" key="1">
    <citation type="submission" date="2013-04" db="EMBL/GenBank/DDBJ databases">
        <title>Thioclava sp. 13D2W-2 Genome Sequencing.</title>
        <authorList>
            <person name="Lai Q."/>
            <person name="Li G."/>
            <person name="Shao Z."/>
        </authorList>
    </citation>
    <scope>NUCLEOTIDE SEQUENCE [LARGE SCALE GENOMIC DNA]</scope>
    <source>
        <strain evidence="7">13D2W-2</strain>
    </source>
</reference>
<gene>
    <name evidence="6" type="ORF">DW2_04890</name>
</gene>
<evidence type="ECO:0000256" key="3">
    <source>
        <dbReference type="ARBA" id="ARBA00022989"/>
    </source>
</evidence>
<feature type="transmembrane region" description="Helical" evidence="5">
    <location>
        <begin position="111"/>
        <end position="129"/>
    </location>
</feature>
<evidence type="ECO:0000256" key="4">
    <source>
        <dbReference type="ARBA" id="ARBA00023136"/>
    </source>
</evidence>